<feature type="transmembrane region" description="Helical" evidence="1">
    <location>
        <begin position="159"/>
        <end position="181"/>
    </location>
</feature>
<keyword evidence="1" id="KW-0812">Transmembrane</keyword>
<evidence type="ECO:0000313" key="3">
    <source>
        <dbReference type="Proteomes" id="UP001499841"/>
    </source>
</evidence>
<keyword evidence="1" id="KW-1133">Transmembrane helix</keyword>
<feature type="transmembrane region" description="Helical" evidence="1">
    <location>
        <begin position="7"/>
        <end position="27"/>
    </location>
</feature>
<organism evidence="2 3">
    <name type="scientific">Georgenia daeguensis</name>
    <dbReference type="NCBI Taxonomy" id="908355"/>
    <lineage>
        <taxon>Bacteria</taxon>
        <taxon>Bacillati</taxon>
        <taxon>Actinomycetota</taxon>
        <taxon>Actinomycetes</taxon>
        <taxon>Micrococcales</taxon>
        <taxon>Bogoriellaceae</taxon>
        <taxon>Georgenia</taxon>
    </lineage>
</organism>
<reference evidence="3" key="1">
    <citation type="journal article" date="2019" name="Int. J. Syst. Evol. Microbiol.">
        <title>The Global Catalogue of Microorganisms (GCM) 10K type strain sequencing project: providing services to taxonomists for standard genome sequencing and annotation.</title>
        <authorList>
            <consortium name="The Broad Institute Genomics Platform"/>
            <consortium name="The Broad Institute Genome Sequencing Center for Infectious Disease"/>
            <person name="Wu L."/>
            <person name="Ma J."/>
        </authorList>
    </citation>
    <scope>NUCLEOTIDE SEQUENCE [LARGE SCALE GENOMIC DNA]</scope>
    <source>
        <strain evidence="3">JCM 17459</strain>
    </source>
</reference>
<accession>A0ABP8EY91</accession>
<comment type="caution">
    <text evidence="2">The sequence shown here is derived from an EMBL/GenBank/DDBJ whole genome shotgun (WGS) entry which is preliminary data.</text>
</comment>
<evidence type="ECO:0000256" key="1">
    <source>
        <dbReference type="SAM" id="Phobius"/>
    </source>
</evidence>
<sequence>MRVIRNGTNYVSGILLVFMSFGLFILADPWMFRTYRDLPPSERMSNVESLLATAGLCVIATAGVMFMRVRVEIVSGVLVRVVNPVWTWEFERSRILEVDEFLFPRLRLDTGQRVVLAGAEQSLAMRLRGARVTNSEELEPRSASHSEVHSSVVRTARGAVWYVVPWLIGIVASVLGLVASAGH</sequence>
<evidence type="ECO:0000313" key="2">
    <source>
        <dbReference type="EMBL" id="GAA4288953.1"/>
    </source>
</evidence>
<keyword evidence="3" id="KW-1185">Reference proteome</keyword>
<feature type="transmembrane region" description="Helical" evidence="1">
    <location>
        <begin position="47"/>
        <end position="66"/>
    </location>
</feature>
<proteinExistence type="predicted"/>
<dbReference type="EMBL" id="BAABBA010000019">
    <property type="protein sequence ID" value="GAA4288953.1"/>
    <property type="molecule type" value="Genomic_DNA"/>
</dbReference>
<dbReference type="Proteomes" id="UP001499841">
    <property type="component" value="Unassembled WGS sequence"/>
</dbReference>
<keyword evidence="1" id="KW-0472">Membrane</keyword>
<gene>
    <name evidence="2" type="ORF">GCM10022262_33130</name>
</gene>
<name>A0ABP8EY91_9MICO</name>
<protein>
    <recommendedName>
        <fullName evidence="4">PH domain-containing protein</fullName>
    </recommendedName>
</protein>
<evidence type="ECO:0008006" key="4">
    <source>
        <dbReference type="Google" id="ProtNLM"/>
    </source>
</evidence>